<dbReference type="Proteomes" id="UP001066276">
    <property type="component" value="Chromosome 11"/>
</dbReference>
<dbReference type="EMBL" id="JANPWB010000015">
    <property type="protein sequence ID" value="KAJ1086871.1"/>
    <property type="molecule type" value="Genomic_DNA"/>
</dbReference>
<keyword evidence="3" id="KW-1185">Reference proteome</keyword>
<evidence type="ECO:0000313" key="3">
    <source>
        <dbReference type="Proteomes" id="UP001066276"/>
    </source>
</evidence>
<dbReference type="Gene3D" id="3.30.70.1820">
    <property type="entry name" value="L1 transposable element, RRM domain"/>
    <property type="match status" value="1"/>
</dbReference>
<accession>A0AAV7L5B0</accession>
<gene>
    <name evidence="2" type="ORF">NDU88_000071</name>
</gene>
<evidence type="ECO:0000256" key="1">
    <source>
        <dbReference type="SAM" id="SignalP"/>
    </source>
</evidence>
<reference evidence="2" key="1">
    <citation type="journal article" date="2022" name="bioRxiv">
        <title>Sequencing and chromosome-scale assembly of the giantPleurodeles waltlgenome.</title>
        <authorList>
            <person name="Brown T."/>
            <person name="Elewa A."/>
            <person name="Iarovenko S."/>
            <person name="Subramanian E."/>
            <person name="Araus A.J."/>
            <person name="Petzold A."/>
            <person name="Susuki M."/>
            <person name="Suzuki K.-i.T."/>
            <person name="Hayashi T."/>
            <person name="Toyoda A."/>
            <person name="Oliveira C."/>
            <person name="Osipova E."/>
            <person name="Leigh N.D."/>
            <person name="Simon A."/>
            <person name="Yun M.H."/>
        </authorList>
    </citation>
    <scope>NUCLEOTIDE SEQUENCE</scope>
    <source>
        <strain evidence="2">20211129_DDA</strain>
        <tissue evidence="2">Liver</tissue>
    </source>
</reference>
<organism evidence="2 3">
    <name type="scientific">Pleurodeles waltl</name>
    <name type="common">Iberian ribbed newt</name>
    <dbReference type="NCBI Taxonomy" id="8319"/>
    <lineage>
        <taxon>Eukaryota</taxon>
        <taxon>Metazoa</taxon>
        <taxon>Chordata</taxon>
        <taxon>Craniata</taxon>
        <taxon>Vertebrata</taxon>
        <taxon>Euteleostomi</taxon>
        <taxon>Amphibia</taxon>
        <taxon>Batrachia</taxon>
        <taxon>Caudata</taxon>
        <taxon>Salamandroidea</taxon>
        <taxon>Salamandridae</taxon>
        <taxon>Pleurodelinae</taxon>
        <taxon>Pleurodeles</taxon>
    </lineage>
</organism>
<sequence>MKYPAHILTQYFILRISITLGQCQAESPLVNTPANCCSLRPWHNLRLWQCREPLWVLRPHPLLPPLEATDRILWEIAAVGHRLETLDYRISELKVASSSIQADIAGFRETVHNLDQLLTIVEDHVAVLPGQEAESISLRAKVTDLENRSCRDNKCLFGIPEHKEGSEVKTFLKNLLPEITGLEYLPPLEFQRELRIGPLHKVTSDKPRPIIV</sequence>
<name>A0AAV7L5B0_PLEWA</name>
<dbReference type="AlphaFoldDB" id="A0AAV7L5B0"/>
<feature type="signal peptide" evidence="1">
    <location>
        <begin position="1"/>
        <end position="25"/>
    </location>
</feature>
<protein>
    <submittedName>
        <fullName evidence="2">Uncharacterized protein</fullName>
    </submittedName>
</protein>
<proteinExistence type="predicted"/>
<evidence type="ECO:0000313" key="2">
    <source>
        <dbReference type="EMBL" id="KAJ1086871.1"/>
    </source>
</evidence>
<comment type="caution">
    <text evidence="2">The sequence shown here is derived from an EMBL/GenBank/DDBJ whole genome shotgun (WGS) entry which is preliminary data.</text>
</comment>
<feature type="chain" id="PRO_5043608389" evidence="1">
    <location>
        <begin position="26"/>
        <end position="212"/>
    </location>
</feature>
<keyword evidence="1" id="KW-0732">Signal</keyword>